<dbReference type="RefSeq" id="WP_147663641.1">
    <property type="nucleotide sequence ID" value="NZ_CP042905.2"/>
</dbReference>
<reference evidence="2 3" key="1">
    <citation type="journal article" date="2020" name="Nature">
        <title>Isolation of an archaeon at the prokaryote-eukaryote interface.</title>
        <authorList>
            <person name="Imachi H."/>
            <person name="Nobu M.K."/>
            <person name="Nakahara N."/>
            <person name="Morono Y."/>
            <person name="Ogawara M."/>
            <person name="Takaki Y."/>
            <person name="Takano Y."/>
            <person name="Uematsu K."/>
            <person name="Ikuta T."/>
            <person name="Ito M."/>
            <person name="Matsui Y."/>
            <person name="Miyazaki M."/>
            <person name="Murata K."/>
            <person name="Saito Y."/>
            <person name="Sakai S."/>
            <person name="Song C."/>
            <person name="Tasumi E."/>
            <person name="Yamanaka Y."/>
            <person name="Yamaguchi T."/>
            <person name="Kamagata Y."/>
            <person name="Tamaki H."/>
            <person name="Takai K."/>
        </authorList>
    </citation>
    <scope>NUCLEOTIDE SEQUENCE [LARGE SCALE GENOMIC DNA]</scope>
    <source>
        <strain evidence="2 3">MK-D1</strain>
    </source>
</reference>
<evidence type="ECO:0000313" key="2">
    <source>
        <dbReference type="EMBL" id="QEE16706.1"/>
    </source>
</evidence>
<dbReference type="KEGG" id="psyt:DSAG12_02536"/>
<dbReference type="Gene3D" id="1.20.1440.50">
    <property type="entry name" value="Ta0600-like"/>
    <property type="match status" value="1"/>
</dbReference>
<dbReference type="SUPFAM" id="SSF158436">
    <property type="entry name" value="Ta0600-like"/>
    <property type="match status" value="1"/>
</dbReference>
<dbReference type="InterPro" id="IPR023130">
    <property type="entry name" value="Ta0600-like_sf"/>
</dbReference>
<accession>A0A5B9DDB6</accession>
<evidence type="ECO:0000313" key="3">
    <source>
        <dbReference type="Proteomes" id="UP000321408"/>
    </source>
</evidence>
<dbReference type="EMBL" id="CP042905">
    <property type="protein sequence ID" value="QEE16706.1"/>
    <property type="molecule type" value="Genomic_DNA"/>
</dbReference>
<evidence type="ECO:0000256" key="1">
    <source>
        <dbReference type="ARBA" id="ARBA00005958"/>
    </source>
</evidence>
<name>A0A5B9DDB6_9ARCH</name>
<organism evidence="2 3">
    <name type="scientific">Promethearchaeum syntrophicum</name>
    <dbReference type="NCBI Taxonomy" id="2594042"/>
    <lineage>
        <taxon>Archaea</taxon>
        <taxon>Promethearchaeati</taxon>
        <taxon>Promethearchaeota</taxon>
        <taxon>Promethearchaeia</taxon>
        <taxon>Promethearchaeales</taxon>
        <taxon>Promethearchaeaceae</taxon>
        <taxon>Promethearchaeum</taxon>
    </lineage>
</organism>
<dbReference type="InterPro" id="IPR005354">
    <property type="entry name" value="UPF0147"/>
</dbReference>
<dbReference type="OrthoDB" id="65304at2157"/>
<reference evidence="2 3" key="2">
    <citation type="journal article" date="2024" name="Int. J. Syst. Evol. Microbiol.">
        <title>Promethearchaeum syntrophicum gen. nov., sp. nov., an anaerobic, obligately syntrophic archaeon, the first isolate of the lineage 'Asgard' archaea, and proposal of the new archaeal phylum Promethearchaeota phyl. nov. and kingdom Promethearchaeati regn. nov.</title>
        <authorList>
            <person name="Imachi H."/>
            <person name="Nobu M.K."/>
            <person name="Kato S."/>
            <person name="Takaki Y."/>
            <person name="Miyazaki M."/>
            <person name="Miyata M."/>
            <person name="Ogawara M."/>
            <person name="Saito Y."/>
            <person name="Sakai S."/>
            <person name="Tahara Y.O."/>
            <person name="Takano Y."/>
            <person name="Tasumi E."/>
            <person name="Uematsu K."/>
            <person name="Yoshimura T."/>
            <person name="Itoh T."/>
            <person name="Ohkuma M."/>
            <person name="Takai K."/>
        </authorList>
    </citation>
    <scope>NUCLEOTIDE SEQUENCE [LARGE SCALE GENOMIC DNA]</scope>
    <source>
        <strain evidence="2 3">MK-D1</strain>
    </source>
</reference>
<dbReference type="GeneID" id="41330521"/>
<comment type="similarity">
    <text evidence="1">Belongs to the UPF0147 family.</text>
</comment>
<proteinExistence type="inferred from homology"/>
<dbReference type="Proteomes" id="UP000321408">
    <property type="component" value="Chromosome"/>
</dbReference>
<sequence>MARKTKAQIKEERRVEVEQILDEVKNLLSRICADLGVPRNIRKIGQESIDTLEKLDDKENSPAIVASTSVSLLEDIIQDLNCPAHTRTAIYQILSLLEQIRDY</sequence>
<gene>
    <name evidence="2" type="ORF">DSAG12_02536</name>
</gene>
<keyword evidence="3" id="KW-1185">Reference proteome</keyword>
<protein>
    <submittedName>
        <fullName evidence="2">UPF0147 family protein</fullName>
    </submittedName>
</protein>
<dbReference type="AlphaFoldDB" id="A0A5B9DDB6"/>
<dbReference type="Pfam" id="PF03685">
    <property type="entry name" value="UPF0147"/>
    <property type="match status" value="1"/>
</dbReference>